<proteinExistence type="predicted"/>
<keyword evidence="2" id="KW-1185">Reference proteome</keyword>
<organism evidence="1 2">
    <name type="scientific">Dielma fastidiosa</name>
    <dbReference type="NCBI Taxonomy" id="1034346"/>
    <lineage>
        <taxon>Bacteria</taxon>
        <taxon>Bacillati</taxon>
        <taxon>Bacillota</taxon>
        <taxon>Erysipelotrichia</taxon>
        <taxon>Erysipelotrichales</taxon>
        <taxon>Erysipelotrichaceae</taxon>
        <taxon>Dielma</taxon>
    </lineage>
</organism>
<name>A0A318L3H2_9FIRM</name>
<dbReference type="Proteomes" id="UP000247612">
    <property type="component" value="Unassembled WGS sequence"/>
</dbReference>
<reference evidence="1 2" key="1">
    <citation type="submission" date="2018-05" db="EMBL/GenBank/DDBJ databases">
        <title>Genomic Encyclopedia of Type Strains, Phase IV (KMG-IV): sequencing the most valuable type-strain genomes for metagenomic binning, comparative biology and taxonomic classification.</title>
        <authorList>
            <person name="Goeker M."/>
        </authorList>
    </citation>
    <scope>NUCLEOTIDE SEQUENCE [LARGE SCALE GENOMIC DNA]</scope>
    <source>
        <strain evidence="1 2">JC118</strain>
    </source>
</reference>
<dbReference type="STRING" id="1034346.GCA_000313565_03166"/>
<gene>
    <name evidence="1" type="ORF">DES51_11842</name>
</gene>
<evidence type="ECO:0000313" key="2">
    <source>
        <dbReference type="Proteomes" id="UP000247612"/>
    </source>
</evidence>
<dbReference type="AlphaFoldDB" id="A0A318L3H2"/>
<dbReference type="RefSeq" id="WP_022939445.1">
    <property type="nucleotide sequence ID" value="NZ_CABKRQ010000009.1"/>
</dbReference>
<comment type="caution">
    <text evidence="1">The sequence shown here is derived from an EMBL/GenBank/DDBJ whole genome shotgun (WGS) entry which is preliminary data.</text>
</comment>
<accession>A0A318L3H2</accession>
<dbReference type="EMBL" id="QJKH01000018">
    <property type="protein sequence ID" value="PXX75312.1"/>
    <property type="molecule type" value="Genomic_DNA"/>
</dbReference>
<evidence type="ECO:0000313" key="1">
    <source>
        <dbReference type="EMBL" id="PXX75312.1"/>
    </source>
</evidence>
<sequence length="80" mass="9329">MDLTNLVSDFFKTQSVISKESLRAERELQDYHDSLVDCDNFPTCDWCGEAITEDWYEIDAGKTVDIVCPECIEMCRKERK</sequence>
<protein>
    <submittedName>
        <fullName evidence="1">Uncharacterized protein</fullName>
    </submittedName>
</protein>